<accession>A0A212JWH9</accession>
<feature type="binding site" evidence="9">
    <location>
        <begin position="152"/>
        <end position="153"/>
    </location>
    <ligand>
        <name>(S)-2,3,4,5-tetrahydrodipicolinate</name>
        <dbReference type="ChEBI" id="CHEBI:16845"/>
    </ligand>
</feature>
<feature type="binding site" evidence="9">
    <location>
        <position position="40"/>
    </location>
    <ligand>
        <name>NAD(+)</name>
        <dbReference type="ChEBI" id="CHEBI:57540"/>
    </ligand>
</feature>
<dbReference type="PANTHER" id="PTHR20836">
    <property type="entry name" value="DIHYDRODIPICOLINATE REDUCTASE"/>
    <property type="match status" value="1"/>
</dbReference>
<evidence type="ECO:0000256" key="7">
    <source>
        <dbReference type="ARBA" id="ARBA00023027"/>
    </source>
</evidence>
<dbReference type="InterPro" id="IPR000846">
    <property type="entry name" value="DapB_N"/>
</dbReference>
<comment type="function">
    <text evidence="9">Catalyzes the conversion of 4-hydroxy-tetrahydrodipicolinate (HTPA) to tetrahydrodipicolinate.</text>
</comment>
<dbReference type="GO" id="GO:0009089">
    <property type="term" value="P:lysine biosynthetic process via diaminopimelate"/>
    <property type="evidence" value="ECO:0007669"/>
    <property type="project" value="UniProtKB-UniRule"/>
</dbReference>
<feature type="active site" description="Proton donor/acceptor" evidence="9">
    <location>
        <position position="142"/>
    </location>
</feature>
<feature type="binding site" evidence="9">
    <location>
        <position position="44"/>
    </location>
    <ligand>
        <name>NADP(+)</name>
        <dbReference type="ChEBI" id="CHEBI:58349"/>
    </ligand>
</feature>
<dbReference type="GO" id="GO:0050661">
    <property type="term" value="F:NADP binding"/>
    <property type="evidence" value="ECO:0007669"/>
    <property type="project" value="UniProtKB-UniRule"/>
</dbReference>
<feature type="binding site" evidence="9">
    <location>
        <begin position="8"/>
        <end position="13"/>
    </location>
    <ligand>
        <name>NAD(+)</name>
        <dbReference type="ChEBI" id="CHEBI:57540"/>
    </ligand>
</feature>
<dbReference type="SUPFAM" id="SSF55347">
    <property type="entry name" value="Glyceraldehyde-3-phosphate dehydrogenase-like, C-terminal domain"/>
    <property type="match status" value="1"/>
</dbReference>
<comment type="similarity">
    <text evidence="1 9">Belongs to the DapB family.</text>
</comment>
<protein>
    <recommendedName>
        <fullName evidence="9 10">4-hydroxy-tetrahydrodipicolinate reductase</fullName>
        <shortName evidence="9">HTPA reductase</shortName>
        <ecNumber evidence="9 10">1.17.1.8</ecNumber>
    </recommendedName>
</protein>
<feature type="binding site" evidence="9">
    <location>
        <begin position="85"/>
        <end position="87"/>
    </location>
    <ligand>
        <name>NAD(+)</name>
        <dbReference type="ChEBI" id="CHEBI:57540"/>
    </ligand>
</feature>
<evidence type="ECO:0000256" key="5">
    <source>
        <dbReference type="ARBA" id="ARBA00022915"/>
    </source>
</evidence>
<dbReference type="Pfam" id="PF05173">
    <property type="entry name" value="DapB_C"/>
    <property type="match status" value="1"/>
</dbReference>
<dbReference type="GO" id="GO:0019877">
    <property type="term" value="P:diaminopimelate biosynthetic process"/>
    <property type="evidence" value="ECO:0007669"/>
    <property type="project" value="UniProtKB-UniRule"/>
</dbReference>
<dbReference type="Gene3D" id="3.30.360.10">
    <property type="entry name" value="Dihydrodipicolinate Reductase, domain 2"/>
    <property type="match status" value="1"/>
</dbReference>
<gene>
    <name evidence="9 13" type="primary">dapB</name>
    <name evidence="13" type="ORF">KL86CLO1_11820</name>
</gene>
<keyword evidence="3 9" id="KW-0028">Amino-acid biosynthesis</keyword>
<proteinExistence type="inferred from homology"/>
<comment type="catalytic activity">
    <reaction evidence="9">
        <text>(S)-2,3,4,5-tetrahydrodipicolinate + NADP(+) + H2O = (2S,4S)-4-hydroxy-2,3,4,5-tetrahydrodipicolinate + NADPH + H(+)</text>
        <dbReference type="Rhea" id="RHEA:35331"/>
        <dbReference type="ChEBI" id="CHEBI:15377"/>
        <dbReference type="ChEBI" id="CHEBI:15378"/>
        <dbReference type="ChEBI" id="CHEBI:16845"/>
        <dbReference type="ChEBI" id="CHEBI:57783"/>
        <dbReference type="ChEBI" id="CHEBI:58349"/>
        <dbReference type="ChEBI" id="CHEBI:67139"/>
        <dbReference type="EC" id="1.17.1.8"/>
    </reaction>
</comment>
<feature type="domain" description="Dihydrodipicolinate reductase C-terminal" evidence="12">
    <location>
        <begin position="115"/>
        <end position="249"/>
    </location>
</feature>
<keyword evidence="7 9" id="KW-0520">NAD</keyword>
<keyword evidence="2 9" id="KW-0963">Cytoplasm</keyword>
<dbReference type="InterPro" id="IPR022664">
    <property type="entry name" value="DapB_N_CS"/>
</dbReference>
<evidence type="ECO:0000256" key="1">
    <source>
        <dbReference type="ARBA" id="ARBA00006642"/>
    </source>
</evidence>
<dbReference type="InterPro" id="IPR022663">
    <property type="entry name" value="DapB_C"/>
</dbReference>
<evidence type="ECO:0000259" key="12">
    <source>
        <dbReference type="Pfam" id="PF05173"/>
    </source>
</evidence>
<dbReference type="PANTHER" id="PTHR20836:SF7">
    <property type="entry name" value="4-HYDROXY-TETRAHYDRODIPICOLINATE REDUCTASE"/>
    <property type="match status" value="1"/>
</dbReference>
<evidence type="ECO:0000256" key="6">
    <source>
        <dbReference type="ARBA" id="ARBA00023002"/>
    </source>
</evidence>
<evidence type="ECO:0000256" key="10">
    <source>
        <dbReference type="NCBIfam" id="TIGR00036"/>
    </source>
</evidence>
<feature type="binding site" evidence="9">
    <location>
        <position position="143"/>
    </location>
    <ligand>
        <name>(S)-2,3,4,5-tetrahydrodipicolinate</name>
        <dbReference type="ChEBI" id="CHEBI:16845"/>
    </ligand>
</feature>
<keyword evidence="4 9" id="KW-0521">NADP</keyword>
<evidence type="ECO:0000256" key="3">
    <source>
        <dbReference type="ARBA" id="ARBA00022605"/>
    </source>
</evidence>
<dbReference type="Gene3D" id="3.40.50.720">
    <property type="entry name" value="NAD(P)-binding Rossmann-like Domain"/>
    <property type="match status" value="1"/>
</dbReference>
<dbReference type="EC" id="1.17.1.8" evidence="9 10"/>
<dbReference type="InterPro" id="IPR023940">
    <property type="entry name" value="DHDPR_bac"/>
</dbReference>
<dbReference type="SUPFAM" id="SSF51735">
    <property type="entry name" value="NAD(P)-binding Rossmann-fold domains"/>
    <property type="match status" value="1"/>
</dbReference>
<feature type="domain" description="Dihydrodipicolinate reductase N-terminal" evidence="11">
    <location>
        <begin position="2"/>
        <end position="112"/>
    </location>
</feature>
<feature type="active site" description="Proton donor" evidence="9">
    <location>
        <position position="146"/>
    </location>
</feature>
<comment type="pathway">
    <text evidence="9">Amino-acid biosynthesis; L-lysine biosynthesis via DAP pathway; (S)-tetrahydrodipicolinate from L-aspartate: step 4/4.</text>
</comment>
<dbReference type="UniPathway" id="UPA00034">
    <property type="reaction ID" value="UER00018"/>
</dbReference>
<dbReference type="AlphaFoldDB" id="A0A212JWH9"/>
<keyword evidence="6 9" id="KW-0560">Oxidoreductase</keyword>
<name>A0A212JWH9_9FIRM</name>
<dbReference type="Pfam" id="PF01113">
    <property type="entry name" value="DapB_N"/>
    <property type="match status" value="1"/>
</dbReference>
<evidence type="ECO:0000256" key="2">
    <source>
        <dbReference type="ARBA" id="ARBA00022490"/>
    </source>
</evidence>
<dbReference type="HAMAP" id="MF_00102">
    <property type="entry name" value="DapB"/>
    <property type="match status" value="1"/>
</dbReference>
<dbReference type="PROSITE" id="PS01298">
    <property type="entry name" value="DAPB"/>
    <property type="match status" value="1"/>
</dbReference>
<evidence type="ECO:0000256" key="9">
    <source>
        <dbReference type="HAMAP-Rule" id="MF_00102"/>
    </source>
</evidence>
<dbReference type="NCBIfam" id="TIGR00036">
    <property type="entry name" value="dapB"/>
    <property type="match status" value="1"/>
</dbReference>
<organism evidence="13">
    <name type="scientific">uncultured Eubacteriales bacterium</name>
    <dbReference type="NCBI Taxonomy" id="172733"/>
    <lineage>
        <taxon>Bacteria</taxon>
        <taxon>Bacillati</taxon>
        <taxon>Bacillota</taxon>
        <taxon>Clostridia</taxon>
        <taxon>Eubacteriales</taxon>
        <taxon>environmental samples</taxon>
    </lineage>
</organism>
<reference evidence="13" key="1">
    <citation type="submission" date="2016-04" db="EMBL/GenBank/DDBJ databases">
        <authorList>
            <person name="Evans L.H."/>
            <person name="Alamgir A."/>
            <person name="Owens N."/>
            <person name="Weber N.D."/>
            <person name="Virtaneva K."/>
            <person name="Barbian K."/>
            <person name="Babar A."/>
            <person name="Rosenke K."/>
        </authorList>
    </citation>
    <scope>NUCLEOTIDE SEQUENCE</scope>
    <source>
        <strain evidence="13">86</strain>
    </source>
</reference>
<evidence type="ECO:0000256" key="4">
    <source>
        <dbReference type="ARBA" id="ARBA00022857"/>
    </source>
</evidence>
<dbReference type="FunFam" id="3.30.360.10:FF:000009">
    <property type="entry name" value="4-hydroxy-tetrahydrodipicolinate reductase"/>
    <property type="match status" value="1"/>
</dbReference>
<keyword evidence="8 9" id="KW-0457">Lysine biosynthesis</keyword>
<dbReference type="GO" id="GO:0016726">
    <property type="term" value="F:oxidoreductase activity, acting on CH or CH2 groups, NAD or NADP as acceptor"/>
    <property type="evidence" value="ECO:0007669"/>
    <property type="project" value="UniProtKB-UniRule"/>
</dbReference>
<dbReference type="GO" id="GO:0005829">
    <property type="term" value="C:cytosol"/>
    <property type="evidence" value="ECO:0007669"/>
    <property type="project" value="TreeGrafter"/>
</dbReference>
<keyword evidence="5 9" id="KW-0220">Diaminopimelate biosynthesis</keyword>
<evidence type="ECO:0000313" key="13">
    <source>
        <dbReference type="EMBL" id="SBW03757.1"/>
    </source>
</evidence>
<dbReference type="GO" id="GO:0051287">
    <property type="term" value="F:NAD binding"/>
    <property type="evidence" value="ECO:0007669"/>
    <property type="project" value="UniProtKB-UniRule"/>
</dbReference>
<evidence type="ECO:0000259" key="11">
    <source>
        <dbReference type="Pfam" id="PF01113"/>
    </source>
</evidence>
<comment type="catalytic activity">
    <reaction evidence="9">
        <text>(S)-2,3,4,5-tetrahydrodipicolinate + NAD(+) + H2O = (2S,4S)-4-hydroxy-2,3,4,5-tetrahydrodipicolinate + NADH + H(+)</text>
        <dbReference type="Rhea" id="RHEA:35323"/>
        <dbReference type="ChEBI" id="CHEBI:15377"/>
        <dbReference type="ChEBI" id="CHEBI:15378"/>
        <dbReference type="ChEBI" id="CHEBI:16845"/>
        <dbReference type="ChEBI" id="CHEBI:57540"/>
        <dbReference type="ChEBI" id="CHEBI:57945"/>
        <dbReference type="ChEBI" id="CHEBI:67139"/>
        <dbReference type="EC" id="1.17.1.8"/>
    </reaction>
</comment>
<dbReference type="PIRSF" id="PIRSF000161">
    <property type="entry name" value="DHPR"/>
    <property type="match status" value="1"/>
</dbReference>
<comment type="subcellular location">
    <subcellularLocation>
        <location evidence="9">Cytoplasm</location>
    </subcellularLocation>
</comment>
<dbReference type="EMBL" id="FLUN01000001">
    <property type="protein sequence ID" value="SBW03757.1"/>
    <property type="molecule type" value="Genomic_DNA"/>
</dbReference>
<comment type="caution">
    <text evidence="9">Was originally thought to be a dihydrodipicolinate reductase (DHDPR), catalyzing the conversion of dihydrodipicolinate to tetrahydrodipicolinate. However, it was shown in E.coli that the substrate of the enzymatic reaction is not dihydrodipicolinate (DHDP) but in fact (2S,4S)-4-hydroxy-2,3,4,5-tetrahydrodipicolinic acid (HTPA), the product released by the DapA-catalyzed reaction.</text>
</comment>
<comment type="subunit">
    <text evidence="9">Homotetramer.</text>
</comment>
<dbReference type="CDD" id="cd02274">
    <property type="entry name" value="DHDPR_N"/>
    <property type="match status" value="1"/>
</dbReference>
<feature type="binding site" evidence="9">
    <location>
        <begin position="109"/>
        <end position="112"/>
    </location>
    <ligand>
        <name>NAD(+)</name>
        <dbReference type="ChEBI" id="CHEBI:57540"/>
    </ligand>
</feature>
<sequence length="256" mass="27490">MIRIAISGCNGHMGRVVENICSTDPMVTIVAGFDLLGAGDHAFKVYTTPDKFSGETDVVVDFSSPSALPALLNFGKARRVPLVLATTGYDQAQLAAINDTARLLPIFRSGNMSLGINLLIELVKRSAAVLGDGYDVEIVERHHHRKVDAPSGTAIMLADAAAEALPYQSEYIYDRHAVRKPRDPREIGISSVRGGTIVGDHEVIFAGRDEVIELRHSAQSREVFASGAVRAAKYMAGIKTPGLYSMSDLVAATNLI</sequence>
<evidence type="ECO:0000256" key="8">
    <source>
        <dbReference type="ARBA" id="ARBA00023154"/>
    </source>
</evidence>
<dbReference type="GO" id="GO:0008839">
    <property type="term" value="F:4-hydroxy-tetrahydrodipicolinate reductase"/>
    <property type="evidence" value="ECO:0007669"/>
    <property type="project" value="UniProtKB-UniRule"/>
</dbReference>
<dbReference type="InterPro" id="IPR036291">
    <property type="entry name" value="NAD(P)-bd_dom_sf"/>
</dbReference>